<keyword evidence="2" id="KW-1185">Reference proteome</keyword>
<organism evidence="1 2">
    <name type="scientific">Araneus ventricosus</name>
    <name type="common">Orbweaver spider</name>
    <name type="synonym">Epeira ventricosa</name>
    <dbReference type="NCBI Taxonomy" id="182803"/>
    <lineage>
        <taxon>Eukaryota</taxon>
        <taxon>Metazoa</taxon>
        <taxon>Ecdysozoa</taxon>
        <taxon>Arthropoda</taxon>
        <taxon>Chelicerata</taxon>
        <taxon>Arachnida</taxon>
        <taxon>Araneae</taxon>
        <taxon>Araneomorphae</taxon>
        <taxon>Entelegynae</taxon>
        <taxon>Araneoidea</taxon>
        <taxon>Araneidae</taxon>
        <taxon>Araneus</taxon>
    </lineage>
</organism>
<protein>
    <submittedName>
        <fullName evidence="1">Uncharacterized protein</fullName>
    </submittedName>
</protein>
<proteinExistence type="predicted"/>
<reference evidence="1 2" key="1">
    <citation type="journal article" date="2019" name="Sci. Rep.">
        <title>Orb-weaving spider Araneus ventricosus genome elucidates the spidroin gene catalogue.</title>
        <authorList>
            <person name="Kono N."/>
            <person name="Nakamura H."/>
            <person name="Ohtoshi R."/>
            <person name="Moran D.A.P."/>
            <person name="Shinohara A."/>
            <person name="Yoshida Y."/>
            <person name="Fujiwara M."/>
            <person name="Mori M."/>
            <person name="Tomita M."/>
            <person name="Arakawa K."/>
        </authorList>
    </citation>
    <scope>NUCLEOTIDE SEQUENCE [LARGE SCALE GENOMIC DNA]</scope>
</reference>
<name>A0A4Y2EIP7_ARAVE</name>
<comment type="caution">
    <text evidence="1">The sequence shown here is derived from an EMBL/GenBank/DDBJ whole genome shotgun (WGS) entry which is preliminary data.</text>
</comment>
<accession>A0A4Y2EIP7</accession>
<sequence length="109" mass="12474">MVPLPRDAFHLLSQERYRNQPWTSLISALISLRGADVSPRTDTLSDVSFSVQITTLQKDREGGQGVWTDKKDALLGSVGRDRLMEVDRWSGWRIYSWGPRCGREKKIIN</sequence>
<dbReference type="Proteomes" id="UP000499080">
    <property type="component" value="Unassembled WGS sequence"/>
</dbReference>
<evidence type="ECO:0000313" key="1">
    <source>
        <dbReference type="EMBL" id="GBM28119.1"/>
    </source>
</evidence>
<dbReference type="AlphaFoldDB" id="A0A4Y2EIP7"/>
<evidence type="ECO:0000313" key="2">
    <source>
        <dbReference type="Proteomes" id="UP000499080"/>
    </source>
</evidence>
<dbReference type="EMBL" id="BGPR01000603">
    <property type="protein sequence ID" value="GBM28119.1"/>
    <property type="molecule type" value="Genomic_DNA"/>
</dbReference>
<gene>
    <name evidence="1" type="ORF">AVEN_176606_1</name>
</gene>